<dbReference type="Pfam" id="PF07690">
    <property type="entry name" value="MFS_1"/>
    <property type="match status" value="1"/>
</dbReference>
<dbReference type="PANTHER" id="PTHR11360">
    <property type="entry name" value="MONOCARBOXYLATE TRANSPORTER"/>
    <property type="match status" value="1"/>
</dbReference>
<feature type="transmembrane region" description="Helical" evidence="4">
    <location>
        <begin position="167"/>
        <end position="187"/>
    </location>
</feature>
<keyword evidence="4" id="KW-1133">Transmembrane helix</keyword>
<keyword evidence="4" id="KW-0472">Membrane</keyword>
<evidence type="ECO:0000313" key="6">
    <source>
        <dbReference type="EMBL" id="TXT09237.1"/>
    </source>
</evidence>
<evidence type="ECO:0000313" key="7">
    <source>
        <dbReference type="Proteomes" id="UP000473826"/>
    </source>
</evidence>
<dbReference type="GO" id="GO:0016020">
    <property type="term" value="C:membrane"/>
    <property type="evidence" value="ECO:0007669"/>
    <property type="project" value="UniProtKB-SubCell"/>
</dbReference>
<evidence type="ECO:0000256" key="4">
    <source>
        <dbReference type="SAM" id="Phobius"/>
    </source>
</evidence>
<feature type="transmembrane region" description="Helical" evidence="4">
    <location>
        <begin position="71"/>
        <end position="92"/>
    </location>
</feature>
<dbReference type="InterPro" id="IPR020846">
    <property type="entry name" value="MFS_dom"/>
</dbReference>
<reference evidence="6 7" key="1">
    <citation type="journal article" date="2019" name="PLoS Genet.">
        <title>Convergent evolution of linked mating-type loci in basidiomycete fungi.</title>
        <authorList>
            <person name="Sun S."/>
            <person name="Coelho M.A."/>
            <person name="Heitman J."/>
            <person name="Nowrousian M."/>
        </authorList>
    </citation>
    <scope>NUCLEOTIDE SEQUENCE [LARGE SCALE GENOMIC DNA]</scope>
    <source>
        <strain evidence="6 7">CBS 4282</strain>
    </source>
</reference>
<comment type="subcellular location">
    <subcellularLocation>
        <location evidence="1">Membrane</location>
        <topology evidence="1">Multi-pass membrane protein</topology>
    </subcellularLocation>
</comment>
<dbReference type="PANTHER" id="PTHR11360:SF177">
    <property type="entry name" value="RIBOFLAVIN TRANSPORTER MCH5"/>
    <property type="match status" value="1"/>
</dbReference>
<sequence>MWKHGSELPHELDSLLHTVTTLPPHLRHHRDEELYTIVNDSLTTLRSAPLERSTTITTLGLGPPPDGGREAWLCVLSAFLILASVFGFVTSMGQLNAYYLSHQLSGYSKSQVAWIASCQSTLNFVPSVIWGRVFDAHGPRGLVISGTVVCFLALVAVAFSHEYYQFLLAHMLFGIGASLTYSPATSVAPHWFLRHRSTAVGIIVCGAGLGGVVYPIMIKQLTDRLAFRDAILIIAGITATLMLPACIWLRTRLPPHTPPAWRDLGKPWHEKEYAFLVLGAAVFTLNFFTPYFDAPVLAASNLTPNVAAYAVALLQTGSFIGRALAGVLADKLGVWNLFGSVGLATPVWILATWIPHVGSGGGIVALLGYGVLSGAWITLVSASAAAISPTREIGLRLGMLWSATGPPILIGPSVSGQLITSAGGKFTYAGVFCGCTLLAGALLIMVPHIGNWLRRKRGQGEHLDADDADTEDKNRSYAPETSASNTVVALALLNKPDGP</sequence>
<comment type="similarity">
    <text evidence="2">Belongs to the major facilitator superfamily. Monocarboxylate porter (TC 2.A.1.13) family.</text>
</comment>
<dbReference type="EMBL" id="QKWK01000006">
    <property type="protein sequence ID" value="TXT09237.1"/>
    <property type="molecule type" value="Genomic_DNA"/>
</dbReference>
<dbReference type="GO" id="GO:0022857">
    <property type="term" value="F:transmembrane transporter activity"/>
    <property type="evidence" value="ECO:0007669"/>
    <property type="project" value="InterPro"/>
</dbReference>
<feature type="transmembrane region" description="Helical" evidence="4">
    <location>
        <begin position="399"/>
        <end position="420"/>
    </location>
</feature>
<feature type="transmembrane region" description="Helical" evidence="4">
    <location>
        <begin position="199"/>
        <end position="218"/>
    </location>
</feature>
<accession>A0A7D8V139</accession>
<dbReference type="InterPro" id="IPR050327">
    <property type="entry name" value="Proton-linked_MCT"/>
</dbReference>
<proteinExistence type="inferred from homology"/>
<dbReference type="InterPro" id="IPR011701">
    <property type="entry name" value="MFS"/>
</dbReference>
<evidence type="ECO:0000256" key="3">
    <source>
        <dbReference type="SAM" id="MobiDB-lite"/>
    </source>
</evidence>
<comment type="caution">
    <text evidence="6">The sequence shown here is derived from an EMBL/GenBank/DDBJ whole genome shotgun (WGS) entry which is preliminary data.</text>
</comment>
<organism evidence="6 7">
    <name type="scientific">Vanrija humicola</name>
    <name type="common">Yeast</name>
    <name type="synonym">Cryptococcus humicola</name>
    <dbReference type="NCBI Taxonomy" id="5417"/>
    <lineage>
        <taxon>Eukaryota</taxon>
        <taxon>Fungi</taxon>
        <taxon>Dikarya</taxon>
        <taxon>Basidiomycota</taxon>
        <taxon>Agaricomycotina</taxon>
        <taxon>Tremellomycetes</taxon>
        <taxon>Trichosporonales</taxon>
        <taxon>Trichosporonaceae</taxon>
        <taxon>Vanrija</taxon>
    </lineage>
</organism>
<evidence type="ECO:0000256" key="1">
    <source>
        <dbReference type="ARBA" id="ARBA00004141"/>
    </source>
</evidence>
<dbReference type="OrthoDB" id="6509908at2759"/>
<feature type="region of interest" description="Disordered" evidence="3">
    <location>
        <begin position="461"/>
        <end position="482"/>
    </location>
</feature>
<feature type="transmembrane region" description="Helical" evidence="4">
    <location>
        <begin position="332"/>
        <end position="354"/>
    </location>
</feature>
<feature type="transmembrane region" description="Helical" evidence="4">
    <location>
        <begin position="230"/>
        <end position="251"/>
    </location>
</feature>
<keyword evidence="4" id="KW-0812">Transmembrane</keyword>
<feature type="transmembrane region" description="Helical" evidence="4">
    <location>
        <begin position="306"/>
        <end position="325"/>
    </location>
</feature>
<gene>
    <name evidence="6" type="ORF">VHUM_02711</name>
</gene>
<feature type="domain" description="Major facilitator superfamily (MFS) profile" evidence="5">
    <location>
        <begin position="75"/>
        <end position="459"/>
    </location>
</feature>
<dbReference type="PROSITE" id="PS50850">
    <property type="entry name" value="MFS"/>
    <property type="match status" value="1"/>
</dbReference>
<dbReference type="AlphaFoldDB" id="A0A7D8V139"/>
<name>A0A7D8V139_VANHU</name>
<feature type="transmembrane region" description="Helical" evidence="4">
    <location>
        <begin position="112"/>
        <end position="130"/>
    </location>
</feature>
<protein>
    <recommendedName>
        <fullName evidence="5">Major facilitator superfamily (MFS) profile domain-containing protein</fullName>
    </recommendedName>
</protein>
<dbReference type="Proteomes" id="UP000473826">
    <property type="component" value="Unassembled WGS sequence"/>
</dbReference>
<evidence type="ECO:0000259" key="5">
    <source>
        <dbReference type="PROSITE" id="PS50850"/>
    </source>
</evidence>
<feature type="transmembrane region" description="Helical" evidence="4">
    <location>
        <begin position="272"/>
        <end position="294"/>
    </location>
</feature>
<feature type="transmembrane region" description="Helical" evidence="4">
    <location>
        <begin position="366"/>
        <end position="387"/>
    </location>
</feature>
<keyword evidence="7" id="KW-1185">Reference proteome</keyword>
<evidence type="ECO:0000256" key="2">
    <source>
        <dbReference type="ARBA" id="ARBA00006727"/>
    </source>
</evidence>
<feature type="transmembrane region" description="Helical" evidence="4">
    <location>
        <begin position="426"/>
        <end position="446"/>
    </location>
</feature>
<dbReference type="Gene3D" id="1.20.1250.20">
    <property type="entry name" value="MFS general substrate transporter like domains"/>
    <property type="match status" value="2"/>
</dbReference>
<dbReference type="SUPFAM" id="SSF103473">
    <property type="entry name" value="MFS general substrate transporter"/>
    <property type="match status" value="1"/>
</dbReference>
<feature type="compositionally biased region" description="Basic and acidic residues" evidence="3">
    <location>
        <begin position="461"/>
        <end position="475"/>
    </location>
</feature>
<feature type="transmembrane region" description="Helical" evidence="4">
    <location>
        <begin position="142"/>
        <end position="161"/>
    </location>
</feature>
<dbReference type="InterPro" id="IPR036259">
    <property type="entry name" value="MFS_trans_sf"/>
</dbReference>